<protein>
    <submittedName>
        <fullName evidence="2">Unnamed protein product</fullName>
    </submittedName>
</protein>
<evidence type="ECO:0000313" key="2">
    <source>
        <dbReference type="EMBL" id="GMF19466.1"/>
    </source>
</evidence>
<dbReference type="PANTHER" id="PTHR47455:SF1">
    <property type="entry name" value="GUANYLATE CYCLASE DOMAIN-CONTAINING PROTEIN"/>
    <property type="match status" value="1"/>
</dbReference>
<dbReference type="InterPro" id="IPR029787">
    <property type="entry name" value="Nucleotide_cyclase"/>
</dbReference>
<reference evidence="2" key="1">
    <citation type="submission" date="2023-04" db="EMBL/GenBank/DDBJ databases">
        <title>Phytophthora fragariaefolia NBRC 109709.</title>
        <authorList>
            <person name="Ichikawa N."/>
            <person name="Sato H."/>
            <person name="Tonouchi N."/>
        </authorList>
    </citation>
    <scope>NUCLEOTIDE SEQUENCE</scope>
    <source>
        <strain evidence="2">NBRC 109709</strain>
    </source>
</reference>
<dbReference type="InterPro" id="IPR001054">
    <property type="entry name" value="A/G_cyclase"/>
</dbReference>
<feature type="compositionally biased region" description="Low complexity" evidence="1">
    <location>
        <begin position="73"/>
        <end position="88"/>
    </location>
</feature>
<feature type="compositionally biased region" description="Basic and acidic residues" evidence="1">
    <location>
        <begin position="117"/>
        <end position="142"/>
    </location>
</feature>
<evidence type="ECO:0000313" key="3">
    <source>
        <dbReference type="Proteomes" id="UP001165121"/>
    </source>
</evidence>
<feature type="compositionally biased region" description="Polar residues" evidence="1">
    <location>
        <begin position="55"/>
        <end position="66"/>
    </location>
</feature>
<feature type="region of interest" description="Disordered" evidence="1">
    <location>
        <begin position="33"/>
        <end position="171"/>
    </location>
</feature>
<organism evidence="2 3">
    <name type="scientific">Phytophthora fragariaefolia</name>
    <dbReference type="NCBI Taxonomy" id="1490495"/>
    <lineage>
        <taxon>Eukaryota</taxon>
        <taxon>Sar</taxon>
        <taxon>Stramenopiles</taxon>
        <taxon>Oomycota</taxon>
        <taxon>Peronosporomycetes</taxon>
        <taxon>Peronosporales</taxon>
        <taxon>Peronosporaceae</taxon>
        <taxon>Phytophthora</taxon>
    </lineage>
</organism>
<proteinExistence type="predicted"/>
<keyword evidence="3" id="KW-1185">Reference proteome</keyword>
<name>A0A9W6WWK2_9STRA</name>
<feature type="compositionally biased region" description="Low complexity" evidence="1">
    <location>
        <begin position="45"/>
        <end position="54"/>
    </location>
</feature>
<dbReference type="GO" id="GO:0035556">
    <property type="term" value="P:intracellular signal transduction"/>
    <property type="evidence" value="ECO:0007669"/>
    <property type="project" value="InterPro"/>
</dbReference>
<sequence>MNNPQRPREPESFPFLAAVALFDISGFSSLGSRLSEDEHRQNRDTNSSTSNNSTGVNASPAPTSPLTVGFTPALGRQSLSSASRSSSGTKLHNEMKATKSRSLQPCSFVPGNISSSSHRELSARRDLSARSSMRVDDETSLKDDDEDICPSDKMRTLRQNGAPFSSSSSSMGFVHSSRSSIATQGIAVETLTTVLNKSLEPVINVILKHKGDIIKFAGDALIVMWETEASRGKVTPAGELVYRAVCCALEALHALEVSTRVNDEHDNEHSYLKLLGMHVGIGASEMSGNHVGGVLNRWEFYLSGDANRQMGFAEEIAKKGQLALSPEAFDALEERFGTLPELDIVSHKSGNYLVQEVPGDTPTFIPQRISIAFPVREPTAELIGYLRCYVPGAIVSHLQKGLTLTPCRLNVTVAFLKLEGVIEIKDEQKQLQTIHHNLCTIQECAYKAQGMLRQFVIDDKGAIAIVAIGLPPFFHENNGENYP</sequence>
<accession>A0A9W6WWK2</accession>
<comment type="caution">
    <text evidence="2">The sequence shown here is derived from an EMBL/GenBank/DDBJ whole genome shotgun (WGS) entry which is preliminary data.</text>
</comment>
<dbReference type="Proteomes" id="UP001165121">
    <property type="component" value="Unassembled WGS sequence"/>
</dbReference>
<dbReference type="GO" id="GO:0009190">
    <property type="term" value="P:cyclic nucleotide biosynthetic process"/>
    <property type="evidence" value="ECO:0007669"/>
    <property type="project" value="InterPro"/>
</dbReference>
<dbReference type="EMBL" id="BSXT01000161">
    <property type="protein sequence ID" value="GMF19466.1"/>
    <property type="molecule type" value="Genomic_DNA"/>
</dbReference>
<dbReference type="OrthoDB" id="194468at2759"/>
<dbReference type="PANTHER" id="PTHR47455">
    <property type="entry name" value="ADENYLYL CYCLASE BETA"/>
    <property type="match status" value="1"/>
</dbReference>
<feature type="compositionally biased region" description="Basic and acidic residues" evidence="1">
    <location>
        <begin position="34"/>
        <end position="43"/>
    </location>
</feature>
<evidence type="ECO:0000256" key="1">
    <source>
        <dbReference type="SAM" id="MobiDB-lite"/>
    </source>
</evidence>
<gene>
    <name evidence="2" type="ORF">Pfra01_000204000</name>
</gene>
<dbReference type="SUPFAM" id="SSF55073">
    <property type="entry name" value="Nucleotide cyclase"/>
    <property type="match status" value="1"/>
</dbReference>
<dbReference type="AlphaFoldDB" id="A0A9W6WWK2"/>
<dbReference type="Gene3D" id="3.30.70.1230">
    <property type="entry name" value="Nucleotide cyclase"/>
    <property type="match status" value="1"/>
</dbReference>
<dbReference type="CDD" id="cd07302">
    <property type="entry name" value="CHD"/>
    <property type="match status" value="1"/>
</dbReference>